<keyword evidence="1" id="KW-0378">Hydrolase</keyword>
<accession>A0AAN8VKW6</accession>
<sequence length="515" mass="57830">MSKNPPLVPDEARNVYKIKRLITTDDDDGCNQIARMKNEHHRRSVAASLVQGVYILERDRQETRDGLQALAPPWWQFFNFQLHSLLKDEDDIFGAIYEFKPPVADFSGVVEGCPHYVIAFRGTITKGESFSRDLKLNLDIIQNGLHQASCSEMAVQAVRSMVAIGDPNIWLAGHSLGAAMAMVAGKNLAKTGIFLDAFLFNPPFVSTPIERIKDKKVKHGIRVAGSFVTAALALAVKGNGQRNRSEDPFVVLSSWVPHLYVNPGDHICSEYIGYFEHRKRMEEIGAGDVERLATQNSLGSLVLNAFGRSGSEPLHLIPSANLTVNLSPSPNFKESHGIHQWWKPDLHLQSKLHKFRLSSDTLALSVWNKLKLSVCHRLTASWLWLGNYFPIWFVNTKAITGTKVKSVTRELLGLMLVAAHSYHAEQVSGVWYRVNSSIFSNEVYVMHRLLNSSEGTEAYVSCFDLLSLRQSHGISQWQRPDLHLQSKLQKYSCQFRTGSILAFYESSEDTKPLLS</sequence>
<reference evidence="3 4" key="1">
    <citation type="submission" date="2023-12" db="EMBL/GenBank/DDBJ databases">
        <title>A high-quality genome assembly for Dillenia turbinata (Dilleniales).</title>
        <authorList>
            <person name="Chanderbali A."/>
        </authorList>
    </citation>
    <scope>NUCLEOTIDE SEQUENCE [LARGE SCALE GENOMIC DNA]</scope>
    <source>
        <strain evidence="3">LSX21</strain>
        <tissue evidence="3">Leaf</tissue>
    </source>
</reference>
<dbReference type="AlphaFoldDB" id="A0AAN8VKW6"/>
<organism evidence="3 4">
    <name type="scientific">Dillenia turbinata</name>
    <dbReference type="NCBI Taxonomy" id="194707"/>
    <lineage>
        <taxon>Eukaryota</taxon>
        <taxon>Viridiplantae</taxon>
        <taxon>Streptophyta</taxon>
        <taxon>Embryophyta</taxon>
        <taxon>Tracheophyta</taxon>
        <taxon>Spermatophyta</taxon>
        <taxon>Magnoliopsida</taxon>
        <taxon>eudicotyledons</taxon>
        <taxon>Gunneridae</taxon>
        <taxon>Pentapetalae</taxon>
        <taxon>Dilleniales</taxon>
        <taxon>Dilleniaceae</taxon>
        <taxon>Dillenia</taxon>
    </lineage>
</organism>
<dbReference type="GO" id="GO:0016787">
    <property type="term" value="F:hydrolase activity"/>
    <property type="evidence" value="ECO:0007669"/>
    <property type="project" value="UniProtKB-KW"/>
</dbReference>
<evidence type="ECO:0000259" key="2">
    <source>
        <dbReference type="Pfam" id="PF01764"/>
    </source>
</evidence>
<dbReference type="SUPFAM" id="SSF53474">
    <property type="entry name" value="alpha/beta-Hydrolases"/>
    <property type="match status" value="1"/>
</dbReference>
<evidence type="ECO:0000313" key="4">
    <source>
        <dbReference type="Proteomes" id="UP001370490"/>
    </source>
</evidence>
<protein>
    <submittedName>
        <fullName evidence="3">Fungal lipase-like domain</fullName>
    </submittedName>
</protein>
<dbReference type="Pfam" id="PF01764">
    <property type="entry name" value="Lipase_3"/>
    <property type="match status" value="1"/>
</dbReference>
<name>A0AAN8VKW6_9MAGN</name>
<dbReference type="PANTHER" id="PTHR31479:SF2">
    <property type="entry name" value="ALPHA_BETA-HYDROLASES SUPERFAMILY PROTEIN"/>
    <property type="match status" value="1"/>
</dbReference>
<evidence type="ECO:0000256" key="1">
    <source>
        <dbReference type="ARBA" id="ARBA00022801"/>
    </source>
</evidence>
<dbReference type="Gene3D" id="3.40.50.1820">
    <property type="entry name" value="alpha/beta hydrolase"/>
    <property type="match status" value="1"/>
</dbReference>
<evidence type="ECO:0000313" key="3">
    <source>
        <dbReference type="EMBL" id="KAK6935529.1"/>
    </source>
</evidence>
<dbReference type="GO" id="GO:0006629">
    <property type="term" value="P:lipid metabolic process"/>
    <property type="evidence" value="ECO:0007669"/>
    <property type="project" value="InterPro"/>
</dbReference>
<keyword evidence="4" id="KW-1185">Reference proteome</keyword>
<dbReference type="Proteomes" id="UP001370490">
    <property type="component" value="Unassembled WGS sequence"/>
</dbReference>
<comment type="caution">
    <text evidence="3">The sequence shown here is derived from an EMBL/GenBank/DDBJ whole genome shotgun (WGS) entry which is preliminary data.</text>
</comment>
<dbReference type="PANTHER" id="PTHR31479">
    <property type="entry name" value="ALPHA/BETA-HYDROLASES SUPERFAMILY PROTEIN"/>
    <property type="match status" value="1"/>
</dbReference>
<gene>
    <name evidence="3" type="ORF">RJ641_035684</name>
</gene>
<dbReference type="InterPro" id="IPR002921">
    <property type="entry name" value="Fungal_lipase-type"/>
</dbReference>
<dbReference type="EMBL" id="JBAMMX010000008">
    <property type="protein sequence ID" value="KAK6935529.1"/>
    <property type="molecule type" value="Genomic_DNA"/>
</dbReference>
<dbReference type="InterPro" id="IPR029058">
    <property type="entry name" value="AB_hydrolase_fold"/>
</dbReference>
<proteinExistence type="predicted"/>
<feature type="domain" description="Fungal lipase-type" evidence="2">
    <location>
        <begin position="155"/>
        <end position="194"/>
    </location>
</feature>